<feature type="region of interest" description="Disordered" evidence="1">
    <location>
        <begin position="108"/>
        <end position="129"/>
    </location>
</feature>
<organism evidence="2 3">
    <name type="scientific">Pseudomonas salomonii</name>
    <dbReference type="NCBI Taxonomy" id="191391"/>
    <lineage>
        <taxon>Bacteria</taxon>
        <taxon>Pseudomonadati</taxon>
        <taxon>Pseudomonadota</taxon>
        <taxon>Gammaproteobacteria</taxon>
        <taxon>Pseudomonadales</taxon>
        <taxon>Pseudomonadaceae</taxon>
        <taxon>Pseudomonas</taxon>
    </lineage>
</organism>
<feature type="compositionally biased region" description="Polar residues" evidence="1">
    <location>
        <begin position="108"/>
        <end position="120"/>
    </location>
</feature>
<proteinExistence type="predicted"/>
<dbReference type="EMBL" id="FNOX01000012">
    <property type="protein sequence ID" value="SDZ56468.1"/>
    <property type="molecule type" value="Genomic_DNA"/>
</dbReference>
<gene>
    <name evidence="2" type="ORF">SAMN05216247_112238</name>
</gene>
<dbReference type="Proteomes" id="UP000182902">
    <property type="component" value="Unassembled WGS sequence"/>
</dbReference>
<reference evidence="2 3" key="1">
    <citation type="submission" date="2016-10" db="EMBL/GenBank/DDBJ databases">
        <authorList>
            <person name="de Groot N.N."/>
        </authorList>
    </citation>
    <scope>NUCLEOTIDE SEQUENCE [LARGE SCALE GENOMIC DNA]</scope>
    <source>
        <strain evidence="2 3">ICMP 14252</strain>
    </source>
</reference>
<protein>
    <submittedName>
        <fullName evidence="2">Uncharacterized protein</fullName>
    </submittedName>
</protein>
<dbReference type="RefSeq" id="WP_141722704.1">
    <property type="nucleotide sequence ID" value="NZ_FNOX01000012.1"/>
</dbReference>
<evidence type="ECO:0000256" key="1">
    <source>
        <dbReference type="SAM" id="MobiDB-lite"/>
    </source>
</evidence>
<evidence type="ECO:0000313" key="2">
    <source>
        <dbReference type="EMBL" id="SDZ56468.1"/>
    </source>
</evidence>
<dbReference type="AlphaFoldDB" id="A0A1H3U276"/>
<name>A0A1H3U276_9PSED</name>
<sequence>MPFQKPLSRILTTLGSWALTMAKKLALNNAQEEFKNRLRHKLWFVVDIPLFIDEKAVKKLHDALNRPEFEIKSRKANISSVNMTEYNSEITGGGEIGLAPFMKSSTTTKFGQKRSSSTSKGAEISQEKNDSAEMQFEKIINFYANNYPNRIFWAKTDLTEVFNTEGLSLSWTEVSELINTPAPRPLIIFEVPIGSKIVPMAAETEDGKLIEIYKDFINNTKNGKKIPQYSSIPAQAQIYWGSLEKHFESSVAMKSVENATKDGGRIDWIDYRLISRVGNQIIPIHLHLAPKGGYSTGTFAYQTIRRGHKHGIKIIGTLKQGEDINVLAIYEN</sequence>
<evidence type="ECO:0000313" key="3">
    <source>
        <dbReference type="Proteomes" id="UP000182902"/>
    </source>
</evidence>
<accession>A0A1H3U276</accession>